<feature type="domain" description="HTH marR-type" evidence="4">
    <location>
        <begin position="7"/>
        <end position="143"/>
    </location>
</feature>
<dbReference type="Pfam" id="PF01047">
    <property type="entry name" value="MarR"/>
    <property type="match status" value="1"/>
</dbReference>
<dbReference type="RefSeq" id="WP_217289314.1">
    <property type="nucleotide sequence ID" value="NZ_CP077683.1"/>
</dbReference>
<organism evidence="5 6">
    <name type="scientific">Geomonas subterranea</name>
    <dbReference type="NCBI Taxonomy" id="2847989"/>
    <lineage>
        <taxon>Bacteria</taxon>
        <taxon>Pseudomonadati</taxon>
        <taxon>Thermodesulfobacteriota</taxon>
        <taxon>Desulfuromonadia</taxon>
        <taxon>Geobacterales</taxon>
        <taxon>Geobacteraceae</taxon>
        <taxon>Geomonas</taxon>
    </lineage>
</organism>
<dbReference type="EMBL" id="CP077683">
    <property type="protein sequence ID" value="QXE92769.1"/>
    <property type="molecule type" value="Genomic_DNA"/>
</dbReference>
<name>A0ABX8LR61_9BACT</name>
<dbReference type="SMART" id="SM00347">
    <property type="entry name" value="HTH_MARR"/>
    <property type="match status" value="1"/>
</dbReference>
<evidence type="ECO:0000256" key="2">
    <source>
        <dbReference type="ARBA" id="ARBA00023125"/>
    </source>
</evidence>
<protein>
    <submittedName>
        <fullName evidence="5">MarR family transcriptional regulator</fullName>
    </submittedName>
</protein>
<dbReference type="PROSITE" id="PS50995">
    <property type="entry name" value="HTH_MARR_2"/>
    <property type="match status" value="1"/>
</dbReference>
<dbReference type="InterPro" id="IPR000835">
    <property type="entry name" value="HTH_MarR-typ"/>
</dbReference>
<dbReference type="PROSITE" id="PS01117">
    <property type="entry name" value="HTH_MARR_1"/>
    <property type="match status" value="1"/>
</dbReference>
<dbReference type="Proteomes" id="UP000683559">
    <property type="component" value="Chromosome"/>
</dbReference>
<evidence type="ECO:0000256" key="1">
    <source>
        <dbReference type="ARBA" id="ARBA00023015"/>
    </source>
</evidence>
<dbReference type="PANTHER" id="PTHR33164:SF43">
    <property type="entry name" value="HTH-TYPE TRANSCRIPTIONAL REPRESSOR YETL"/>
    <property type="match status" value="1"/>
</dbReference>
<dbReference type="InterPro" id="IPR039422">
    <property type="entry name" value="MarR/SlyA-like"/>
</dbReference>
<gene>
    <name evidence="5" type="ORF">KP001_09720</name>
</gene>
<keyword evidence="6" id="KW-1185">Reference proteome</keyword>
<dbReference type="PANTHER" id="PTHR33164">
    <property type="entry name" value="TRANSCRIPTIONAL REGULATOR, MARR FAMILY"/>
    <property type="match status" value="1"/>
</dbReference>
<keyword evidence="1" id="KW-0805">Transcription regulation</keyword>
<evidence type="ECO:0000256" key="3">
    <source>
        <dbReference type="ARBA" id="ARBA00023163"/>
    </source>
</evidence>
<proteinExistence type="predicted"/>
<keyword evidence="2" id="KW-0238">DNA-binding</keyword>
<evidence type="ECO:0000313" key="5">
    <source>
        <dbReference type="EMBL" id="QXE92769.1"/>
    </source>
</evidence>
<dbReference type="InterPro" id="IPR023187">
    <property type="entry name" value="Tscrpt_reg_MarR-type_CS"/>
</dbReference>
<accession>A0ABX8LR61</accession>
<reference evidence="5 6" key="1">
    <citation type="submission" date="2021-06" db="EMBL/GenBank/DDBJ databases">
        <title>Gemonas diversity in paddy soil.</title>
        <authorList>
            <person name="Liu G."/>
        </authorList>
    </citation>
    <scope>NUCLEOTIDE SEQUENCE [LARGE SCALE GENOMIC DNA]</scope>
    <source>
        <strain evidence="5 6">RG2</strain>
    </source>
</reference>
<evidence type="ECO:0000259" key="4">
    <source>
        <dbReference type="PROSITE" id="PS50995"/>
    </source>
</evidence>
<keyword evidence="3" id="KW-0804">Transcription</keyword>
<sequence length="147" mass="16459">MARNYTPRDIIDLVARIREAANLLIERELLARGLAGVVPAHGLVFAFLFRQNEPVPIKALVQQSGRVKSTVTGMVNTLEKHGYIYKQDCSGDGRSTLIGLTEKGKAIRKDFEEISTLLGEQVYGDMPQDDRQHVVELLTVIEQNLNR</sequence>
<evidence type="ECO:0000313" key="6">
    <source>
        <dbReference type="Proteomes" id="UP000683559"/>
    </source>
</evidence>